<dbReference type="PANTHER" id="PTHR43004">
    <property type="entry name" value="TRK SYSTEM POTASSIUM UPTAKE PROTEIN"/>
    <property type="match status" value="1"/>
</dbReference>
<gene>
    <name evidence="6" type="ORF">ISO4_02830</name>
</gene>
<evidence type="ECO:0000256" key="1">
    <source>
        <dbReference type="ARBA" id="ARBA00001974"/>
    </source>
</evidence>
<feature type="domain" description="FAD-binding" evidence="5">
    <location>
        <begin position="9"/>
        <end position="357"/>
    </location>
</feature>
<feature type="region of interest" description="Disordered" evidence="4">
    <location>
        <begin position="416"/>
        <end position="445"/>
    </location>
</feature>
<dbReference type="Proteomes" id="UP000644441">
    <property type="component" value="Unassembled WGS sequence"/>
</dbReference>
<dbReference type="Pfam" id="PF01494">
    <property type="entry name" value="FAD_binding_3"/>
    <property type="match status" value="1"/>
</dbReference>
<keyword evidence="3" id="KW-0274">FAD</keyword>
<dbReference type="SUPFAM" id="SSF51905">
    <property type="entry name" value="FAD/NAD(P)-binding domain"/>
    <property type="match status" value="1"/>
</dbReference>
<evidence type="ECO:0000259" key="5">
    <source>
        <dbReference type="Pfam" id="PF01494"/>
    </source>
</evidence>
<dbReference type="RefSeq" id="WP_194856654.1">
    <property type="nucleotide sequence ID" value="NZ_ARXR01000034.1"/>
</dbReference>
<dbReference type="EMBL" id="ARXR01000034">
    <property type="protein sequence ID" value="MBF5054228.1"/>
    <property type="molecule type" value="Genomic_DNA"/>
</dbReference>
<dbReference type="Gene3D" id="3.50.50.60">
    <property type="entry name" value="FAD/NAD(P)-binding domain"/>
    <property type="match status" value="1"/>
</dbReference>
<dbReference type="Gene3D" id="3.40.30.120">
    <property type="match status" value="1"/>
</dbReference>
<dbReference type="InterPro" id="IPR036188">
    <property type="entry name" value="FAD/NAD-bd_sf"/>
</dbReference>
<name>A0ABS0AJB1_9GAMM</name>
<evidence type="ECO:0000256" key="2">
    <source>
        <dbReference type="ARBA" id="ARBA00022630"/>
    </source>
</evidence>
<evidence type="ECO:0000256" key="4">
    <source>
        <dbReference type="SAM" id="MobiDB-lite"/>
    </source>
</evidence>
<dbReference type="PANTHER" id="PTHR43004:SF19">
    <property type="entry name" value="BINDING MONOOXYGENASE, PUTATIVE (JCVI)-RELATED"/>
    <property type="match status" value="1"/>
</dbReference>
<proteinExistence type="predicted"/>
<comment type="caution">
    <text evidence="6">The sequence shown here is derived from an EMBL/GenBank/DDBJ whole genome shotgun (WGS) entry which is preliminary data.</text>
</comment>
<evidence type="ECO:0000313" key="7">
    <source>
        <dbReference type="Proteomes" id="UP000644441"/>
    </source>
</evidence>
<evidence type="ECO:0000313" key="6">
    <source>
        <dbReference type="EMBL" id="MBF5054228.1"/>
    </source>
</evidence>
<dbReference type="PRINTS" id="PR00420">
    <property type="entry name" value="RNGMNOXGNASE"/>
</dbReference>
<keyword evidence="7" id="KW-1185">Reference proteome</keyword>
<reference evidence="6 7" key="1">
    <citation type="submission" date="2012-09" db="EMBL/GenBank/DDBJ databases">
        <title>Genome Sequence of alkane-degrading Bacterium Alcanivorax venustensis ISO4.</title>
        <authorList>
            <person name="Lai Q."/>
            <person name="Shao Z."/>
        </authorList>
    </citation>
    <scope>NUCLEOTIDE SEQUENCE [LARGE SCALE GENOMIC DNA]</scope>
    <source>
        <strain evidence="6 7">ISO4</strain>
    </source>
</reference>
<keyword evidence="2" id="KW-0285">Flavoprotein</keyword>
<comment type="cofactor">
    <cofactor evidence="1">
        <name>FAD</name>
        <dbReference type="ChEBI" id="CHEBI:57692"/>
    </cofactor>
</comment>
<sequence>MITGSNAPKVLIVGAGPTGLTLGINLLRGGVPCRVIDKLPGRLPWSRALGLHARSQEIFDAMGVLEAVRGQARAFEAIHVYGDKGRDKGPLLSLPMDELPSPFPRLLCCPQPRIEAVLEERFRSLGGELWWDTELLDFQQDGSGVQARVLQRDGQGRHGEERQLQADLLVGTDGAHSRVRELLGLPFVGNDYHERFLLADVDWAPDLENDAFHGFLLADGNLIAIPMPDDGWRLVVTEEPGEETEETEEAEPDMALFHERIREALGDQAPLPGEPRWLSRFTIQRRLVSHYRRNRILLAGDACHVQSPLGAQGMNTGIADAFNLAWKLVLFCRGHGGGALLDSYQRERRPVAEDMLRGVDALSRASFVRAKVLRGARDSLLRLAGNRPQLGRRLVRRASQLDVHYRHSPLVDAGPDADLGWRHQGPLPGDRVPDARLQSQRDGSPRRVQALLRQPVHHLLLQLGGEPDHRARVILHALLSRLPDEYLNELRVTVISRDGFELDRSDTGAGRAHLWRDHDGEFEQAFGTGSRLWLMRPDGHLGYRAPLTDADYLFAYLERLFHH</sequence>
<evidence type="ECO:0000256" key="3">
    <source>
        <dbReference type="ARBA" id="ARBA00022827"/>
    </source>
</evidence>
<dbReference type="InterPro" id="IPR050641">
    <property type="entry name" value="RIFMO-like"/>
</dbReference>
<dbReference type="InterPro" id="IPR002938">
    <property type="entry name" value="FAD-bd"/>
</dbReference>
<organism evidence="6 7">
    <name type="scientific">Alloalcanivorax venustensis ISO4</name>
    <dbReference type="NCBI Taxonomy" id="1177184"/>
    <lineage>
        <taxon>Bacteria</taxon>
        <taxon>Pseudomonadati</taxon>
        <taxon>Pseudomonadota</taxon>
        <taxon>Gammaproteobacteria</taxon>
        <taxon>Oceanospirillales</taxon>
        <taxon>Alcanivoracaceae</taxon>
        <taxon>Alloalcanivorax</taxon>
    </lineage>
</organism>
<protein>
    <submittedName>
        <fullName evidence="6">Oxidoreductase</fullName>
    </submittedName>
</protein>
<dbReference type="Gene3D" id="3.30.70.2450">
    <property type="match status" value="1"/>
</dbReference>
<accession>A0ABS0AJB1</accession>